<comment type="caution">
    <text evidence="4">The sequence shown here is derived from an EMBL/GenBank/DDBJ whole genome shotgun (WGS) entry which is preliminary data.</text>
</comment>
<reference evidence="4 5" key="1">
    <citation type="journal article" date="2019" name="Int. J. Syst. Evol. Microbiol.">
        <title>The Global Catalogue of Microorganisms (GCM) 10K type strain sequencing project: providing services to taxonomists for standard genome sequencing and annotation.</title>
        <authorList>
            <consortium name="The Broad Institute Genomics Platform"/>
            <consortium name="The Broad Institute Genome Sequencing Center for Infectious Disease"/>
            <person name="Wu L."/>
            <person name="Ma J."/>
        </authorList>
    </citation>
    <scope>NUCLEOTIDE SEQUENCE [LARGE SCALE GENOMIC DNA]</scope>
    <source>
        <strain evidence="4 5">CGMCC 1.3240</strain>
    </source>
</reference>
<keyword evidence="5" id="KW-1185">Reference proteome</keyword>
<gene>
    <name evidence="4" type="ORF">ACFQGH_00735</name>
</gene>
<accession>A0ABD5UWU7</accession>
<dbReference type="Pfam" id="PF26237">
    <property type="entry name" value="DUF8054_C"/>
    <property type="match status" value="1"/>
</dbReference>
<feature type="domain" description="DUF8054" evidence="1">
    <location>
        <begin position="8"/>
        <end position="87"/>
    </location>
</feature>
<evidence type="ECO:0000259" key="2">
    <source>
        <dbReference type="Pfam" id="PF26237"/>
    </source>
</evidence>
<dbReference type="InterPro" id="IPR058674">
    <property type="entry name" value="DUF8054_N"/>
</dbReference>
<dbReference type="Pfam" id="PF26236">
    <property type="entry name" value="DUF8054_N"/>
    <property type="match status" value="1"/>
</dbReference>
<protein>
    <recommendedName>
        <fullName evidence="6">Restriction endonuclease</fullName>
    </recommendedName>
</protein>
<dbReference type="AlphaFoldDB" id="A0ABD5UWU7"/>
<dbReference type="Pfam" id="PF26238">
    <property type="entry name" value="DUF8054_M"/>
    <property type="match status" value="1"/>
</dbReference>
<evidence type="ECO:0000259" key="1">
    <source>
        <dbReference type="Pfam" id="PF26236"/>
    </source>
</evidence>
<evidence type="ECO:0000259" key="3">
    <source>
        <dbReference type="Pfam" id="PF26238"/>
    </source>
</evidence>
<dbReference type="EMBL" id="JBHSXQ010000001">
    <property type="protein sequence ID" value="MFC6903717.1"/>
    <property type="molecule type" value="Genomic_DNA"/>
</dbReference>
<name>A0ABD5UWU7_9EURY</name>
<dbReference type="RefSeq" id="WP_340602208.1">
    <property type="nucleotide sequence ID" value="NZ_JBBMXV010000001.1"/>
</dbReference>
<evidence type="ECO:0000313" key="4">
    <source>
        <dbReference type="EMBL" id="MFC6903717.1"/>
    </source>
</evidence>
<dbReference type="InterPro" id="IPR058775">
    <property type="entry name" value="DUF8054_M"/>
</dbReference>
<feature type="domain" description="DUF8054" evidence="3">
    <location>
        <begin position="104"/>
        <end position="211"/>
    </location>
</feature>
<evidence type="ECO:0008006" key="6">
    <source>
        <dbReference type="Google" id="ProtNLM"/>
    </source>
</evidence>
<evidence type="ECO:0000313" key="5">
    <source>
        <dbReference type="Proteomes" id="UP001596312"/>
    </source>
</evidence>
<proteinExistence type="predicted"/>
<organism evidence="4 5">
    <name type="scientific">Halalkalicoccus tibetensis</name>
    <dbReference type="NCBI Taxonomy" id="175632"/>
    <lineage>
        <taxon>Archaea</taxon>
        <taxon>Methanobacteriati</taxon>
        <taxon>Methanobacteriota</taxon>
        <taxon>Stenosarchaea group</taxon>
        <taxon>Halobacteria</taxon>
        <taxon>Halobacteriales</taxon>
        <taxon>Halococcaceae</taxon>
        <taxon>Halalkalicoccus</taxon>
    </lineage>
</organism>
<feature type="domain" description="DUF8054" evidence="2">
    <location>
        <begin position="214"/>
        <end position="254"/>
    </location>
</feature>
<dbReference type="InterPro" id="IPR058675">
    <property type="entry name" value="DUF8054_C"/>
</dbReference>
<sequence length="284" mass="30202">MGPVEIASTLRQPAYIGENRCGPCTVVNVLLAALLAAPVAVLSPPLGAATLAGCLLAIYLRGYLVPGTPELTEEYLPPAVLRLFGKEPAPRTLGDPEEAGSWGSLEEAGIVEREGSVSLTADFRDRWRAAIHERRDAELGERAVARLLGEGEVAQRGDRAFSVDGTQLVRWDSSAALLADVAANELLRERYDDWSAFDRDARRELLGRLRLLLERCPDCDGATTGGSESVDPCCQKSYTVVWNECEACGALLGERSSVAGGADDELAALVDSSGPVPESDGGHV</sequence>
<dbReference type="Proteomes" id="UP001596312">
    <property type="component" value="Unassembled WGS sequence"/>
</dbReference>